<organism evidence="6 7">
    <name type="scientific">Klebsormidium nitens</name>
    <name type="common">Green alga</name>
    <name type="synonym">Ulothrix nitens</name>
    <dbReference type="NCBI Taxonomy" id="105231"/>
    <lineage>
        <taxon>Eukaryota</taxon>
        <taxon>Viridiplantae</taxon>
        <taxon>Streptophyta</taxon>
        <taxon>Klebsormidiophyceae</taxon>
        <taxon>Klebsormidiales</taxon>
        <taxon>Klebsormidiaceae</taxon>
        <taxon>Klebsormidium</taxon>
    </lineage>
</organism>
<evidence type="ECO:0000256" key="1">
    <source>
        <dbReference type="ARBA" id="ARBA00009296"/>
    </source>
</evidence>
<feature type="region of interest" description="Disordered" evidence="5">
    <location>
        <begin position="116"/>
        <end position="139"/>
    </location>
</feature>
<gene>
    <name evidence="6" type="ORF">KFL_003310160</name>
</gene>
<dbReference type="NCBIfam" id="TIGR00105">
    <property type="entry name" value="L31"/>
    <property type="match status" value="1"/>
</dbReference>
<dbReference type="InterPro" id="IPR034704">
    <property type="entry name" value="Ribosomal_bL28/bL31-like_sf"/>
</dbReference>
<dbReference type="GO" id="GO:0003735">
    <property type="term" value="F:structural constituent of ribosome"/>
    <property type="evidence" value="ECO:0000318"/>
    <property type="project" value="GO_Central"/>
</dbReference>
<dbReference type="STRING" id="105231.A0A1Y1I803"/>
<dbReference type="Pfam" id="PF01197">
    <property type="entry name" value="Ribosomal_L31"/>
    <property type="match status" value="1"/>
</dbReference>
<dbReference type="Gene3D" id="4.10.830.30">
    <property type="entry name" value="Ribosomal protein L31"/>
    <property type="match status" value="1"/>
</dbReference>
<dbReference type="SUPFAM" id="SSF143800">
    <property type="entry name" value="L28p-like"/>
    <property type="match status" value="1"/>
</dbReference>
<keyword evidence="7" id="KW-1185">Reference proteome</keyword>
<dbReference type="AlphaFoldDB" id="A0A1Y1I803"/>
<evidence type="ECO:0000313" key="6">
    <source>
        <dbReference type="EMBL" id="GAQ87104.1"/>
    </source>
</evidence>
<dbReference type="InterPro" id="IPR042105">
    <property type="entry name" value="Ribosomal_bL31_sf"/>
</dbReference>
<evidence type="ECO:0000256" key="5">
    <source>
        <dbReference type="SAM" id="MobiDB-lite"/>
    </source>
</evidence>
<dbReference type="NCBIfam" id="NF001809">
    <property type="entry name" value="PRK00528.1"/>
    <property type="match status" value="1"/>
</dbReference>
<dbReference type="PRINTS" id="PR01249">
    <property type="entry name" value="RIBOSOMALL31"/>
</dbReference>
<reference evidence="6 7" key="1">
    <citation type="journal article" date="2014" name="Nat. Commun.">
        <title>Klebsormidium flaccidum genome reveals primary factors for plant terrestrial adaptation.</title>
        <authorList>
            <person name="Hori K."/>
            <person name="Maruyama F."/>
            <person name="Fujisawa T."/>
            <person name="Togashi T."/>
            <person name="Yamamoto N."/>
            <person name="Seo M."/>
            <person name="Sato S."/>
            <person name="Yamada T."/>
            <person name="Mori H."/>
            <person name="Tajima N."/>
            <person name="Moriyama T."/>
            <person name="Ikeuchi M."/>
            <person name="Watanabe M."/>
            <person name="Wada H."/>
            <person name="Kobayashi K."/>
            <person name="Saito M."/>
            <person name="Masuda T."/>
            <person name="Sasaki-Sekimoto Y."/>
            <person name="Mashiguchi K."/>
            <person name="Awai K."/>
            <person name="Shimojima M."/>
            <person name="Masuda S."/>
            <person name="Iwai M."/>
            <person name="Nobusawa T."/>
            <person name="Narise T."/>
            <person name="Kondo S."/>
            <person name="Saito H."/>
            <person name="Sato R."/>
            <person name="Murakawa M."/>
            <person name="Ihara Y."/>
            <person name="Oshima-Yamada Y."/>
            <person name="Ohtaka K."/>
            <person name="Satoh M."/>
            <person name="Sonobe K."/>
            <person name="Ishii M."/>
            <person name="Ohtani R."/>
            <person name="Kanamori-Sato M."/>
            <person name="Honoki R."/>
            <person name="Miyazaki D."/>
            <person name="Mochizuki H."/>
            <person name="Umetsu J."/>
            <person name="Higashi K."/>
            <person name="Shibata D."/>
            <person name="Kamiya Y."/>
            <person name="Sato N."/>
            <person name="Nakamura Y."/>
            <person name="Tabata S."/>
            <person name="Ida S."/>
            <person name="Kurokawa K."/>
            <person name="Ohta H."/>
        </authorList>
    </citation>
    <scope>NUCLEOTIDE SEQUENCE [LARGE SCALE GENOMIC DNA]</scope>
    <source>
        <strain evidence="6 7">NIES-2285</strain>
    </source>
</reference>
<dbReference type="InterPro" id="IPR002150">
    <property type="entry name" value="Ribosomal_bL31"/>
</dbReference>
<dbReference type="GO" id="GO:1990904">
    <property type="term" value="C:ribonucleoprotein complex"/>
    <property type="evidence" value="ECO:0007669"/>
    <property type="project" value="UniProtKB-KW"/>
</dbReference>
<keyword evidence="3 4" id="KW-0687">Ribonucleoprotein</keyword>
<dbReference type="OMA" id="TRIMEIP"/>
<proteinExistence type="inferred from homology"/>
<keyword evidence="2 4" id="KW-0689">Ribosomal protein</keyword>
<sequence length="139" mass="14987">MASSVAVAGLRAGSVLYSQSTSMSGQSLQVQSAPARIVCRKADLHPKLYQDAKVFCNGEHVYTVTSTKSELTVDVWSGNHPFYQGSSGTVVLEDGRVEKFKRKYAAMGLGTVAEVPVLTGPNPKMERPKKDGKKGKGRR</sequence>
<name>A0A1Y1I803_KLENI</name>
<feature type="compositionally biased region" description="Basic residues" evidence="5">
    <location>
        <begin position="130"/>
        <end position="139"/>
    </location>
</feature>
<dbReference type="GO" id="GO:0006412">
    <property type="term" value="P:translation"/>
    <property type="evidence" value="ECO:0000318"/>
    <property type="project" value="GO_Central"/>
</dbReference>
<evidence type="ECO:0000256" key="2">
    <source>
        <dbReference type="ARBA" id="ARBA00022980"/>
    </source>
</evidence>
<comment type="similarity">
    <text evidence="1">Belongs to the bacterial ribosomal protein bL31 family. Type A subfamily.</text>
</comment>
<dbReference type="PANTHER" id="PTHR33280:SF1">
    <property type="entry name" value="LARGE RIBOSOMAL SUBUNIT PROTEIN BL31C"/>
    <property type="match status" value="1"/>
</dbReference>
<dbReference type="Proteomes" id="UP000054558">
    <property type="component" value="Unassembled WGS sequence"/>
</dbReference>
<dbReference type="GO" id="GO:0005840">
    <property type="term" value="C:ribosome"/>
    <property type="evidence" value="ECO:0007669"/>
    <property type="project" value="UniProtKB-KW"/>
</dbReference>
<evidence type="ECO:0000313" key="7">
    <source>
        <dbReference type="Proteomes" id="UP000054558"/>
    </source>
</evidence>
<evidence type="ECO:0000256" key="3">
    <source>
        <dbReference type="ARBA" id="ARBA00023274"/>
    </source>
</evidence>
<dbReference type="PANTHER" id="PTHR33280">
    <property type="entry name" value="50S RIBOSOMAL PROTEIN L31, CHLOROPLASTIC"/>
    <property type="match status" value="1"/>
</dbReference>
<dbReference type="EMBL" id="DF237280">
    <property type="protein sequence ID" value="GAQ87104.1"/>
    <property type="molecule type" value="Genomic_DNA"/>
</dbReference>
<evidence type="ECO:0000256" key="4">
    <source>
        <dbReference type="RuleBase" id="RU000564"/>
    </source>
</evidence>
<accession>A0A1Y1I803</accession>
<protein>
    <recommendedName>
        <fullName evidence="4">50S ribosomal protein L31</fullName>
    </recommendedName>
</protein>
<dbReference type="OrthoDB" id="2011881at2759"/>